<dbReference type="Pfam" id="PF00158">
    <property type="entry name" value="Sigma54_activat"/>
    <property type="match status" value="1"/>
</dbReference>
<keyword evidence="5" id="KW-0804">Transcription</keyword>
<dbReference type="InterPro" id="IPR035965">
    <property type="entry name" value="PAS-like_dom_sf"/>
</dbReference>
<feature type="domain" description="Sigma-54 factor interaction" evidence="6">
    <location>
        <begin position="144"/>
        <end position="373"/>
    </location>
</feature>
<dbReference type="SMART" id="SM00091">
    <property type="entry name" value="PAS"/>
    <property type="match status" value="1"/>
</dbReference>
<reference evidence="9 10" key="1">
    <citation type="submission" date="2019-11" db="EMBL/GenBank/DDBJ databases">
        <title>Comparative genomics of hydrocarbon-degrading Desulfosarcina strains.</title>
        <authorList>
            <person name="Watanabe M."/>
            <person name="Kojima H."/>
            <person name="Fukui M."/>
        </authorList>
    </citation>
    <scope>NUCLEOTIDE SEQUENCE [LARGE SCALE GENOMIC DNA]</scope>
    <source>
        <strain evidence="10">oXyS1</strain>
    </source>
</reference>
<dbReference type="RefSeq" id="WP_155311340.1">
    <property type="nucleotide sequence ID" value="NZ_AP021879.1"/>
</dbReference>
<dbReference type="InterPro" id="IPR009057">
    <property type="entry name" value="Homeodomain-like_sf"/>
</dbReference>
<protein>
    <submittedName>
        <fullName evidence="9">Sigma-54-dependent Fis family transcriptional regulator</fullName>
    </submittedName>
</protein>
<gene>
    <name evidence="9" type="ORF">DSCOOX_34420</name>
</gene>
<dbReference type="PANTHER" id="PTHR32071:SF117">
    <property type="entry name" value="PTS-DEPENDENT DIHYDROXYACETONE KINASE OPERON REGULATORY PROTEIN-RELATED"/>
    <property type="match status" value="1"/>
</dbReference>
<dbReference type="FunFam" id="3.40.50.300:FF:000006">
    <property type="entry name" value="DNA-binding transcriptional regulator NtrC"/>
    <property type="match status" value="1"/>
</dbReference>
<dbReference type="Proteomes" id="UP000422108">
    <property type="component" value="Chromosome"/>
</dbReference>
<dbReference type="PROSITE" id="PS50045">
    <property type="entry name" value="SIGMA54_INTERACT_4"/>
    <property type="match status" value="1"/>
</dbReference>
<keyword evidence="2" id="KW-0067">ATP-binding</keyword>
<dbReference type="GO" id="GO:0043565">
    <property type="term" value="F:sequence-specific DNA binding"/>
    <property type="evidence" value="ECO:0007669"/>
    <property type="project" value="InterPro"/>
</dbReference>
<dbReference type="Gene3D" id="3.40.50.300">
    <property type="entry name" value="P-loop containing nucleotide triphosphate hydrolases"/>
    <property type="match status" value="1"/>
</dbReference>
<dbReference type="Gene3D" id="1.10.10.60">
    <property type="entry name" value="Homeodomain-like"/>
    <property type="match status" value="1"/>
</dbReference>
<keyword evidence="4" id="KW-0238">DNA-binding</keyword>
<dbReference type="PRINTS" id="PR01590">
    <property type="entry name" value="HTHFIS"/>
</dbReference>
<dbReference type="SMART" id="SM00382">
    <property type="entry name" value="AAA"/>
    <property type="match status" value="1"/>
</dbReference>
<proteinExistence type="predicted"/>
<evidence type="ECO:0000256" key="2">
    <source>
        <dbReference type="ARBA" id="ARBA00022840"/>
    </source>
</evidence>
<dbReference type="InterPro" id="IPR002078">
    <property type="entry name" value="Sigma_54_int"/>
</dbReference>
<evidence type="ECO:0000259" key="6">
    <source>
        <dbReference type="PROSITE" id="PS50045"/>
    </source>
</evidence>
<dbReference type="PROSITE" id="PS50113">
    <property type="entry name" value="PAC"/>
    <property type="match status" value="1"/>
</dbReference>
<dbReference type="InterPro" id="IPR025943">
    <property type="entry name" value="Sigma_54_int_dom_ATP-bd_2"/>
</dbReference>
<name>A0A5K8AC73_9BACT</name>
<evidence type="ECO:0000259" key="8">
    <source>
        <dbReference type="PROSITE" id="PS50113"/>
    </source>
</evidence>
<dbReference type="Gene3D" id="3.30.450.20">
    <property type="entry name" value="PAS domain"/>
    <property type="match status" value="1"/>
</dbReference>
<evidence type="ECO:0000259" key="7">
    <source>
        <dbReference type="PROSITE" id="PS50112"/>
    </source>
</evidence>
<dbReference type="PROSITE" id="PS50112">
    <property type="entry name" value="PAS"/>
    <property type="match status" value="1"/>
</dbReference>
<dbReference type="CDD" id="cd00009">
    <property type="entry name" value="AAA"/>
    <property type="match status" value="1"/>
</dbReference>
<organism evidence="9 10">
    <name type="scientific">Desulfosarcina ovata subsp. ovata</name>
    <dbReference type="NCBI Taxonomy" id="2752305"/>
    <lineage>
        <taxon>Bacteria</taxon>
        <taxon>Pseudomonadati</taxon>
        <taxon>Thermodesulfobacteriota</taxon>
        <taxon>Desulfobacteria</taxon>
        <taxon>Desulfobacterales</taxon>
        <taxon>Desulfosarcinaceae</taxon>
        <taxon>Desulfosarcina</taxon>
    </lineage>
</organism>
<keyword evidence="3" id="KW-0805">Transcription regulation</keyword>
<evidence type="ECO:0000256" key="1">
    <source>
        <dbReference type="ARBA" id="ARBA00022741"/>
    </source>
</evidence>
<dbReference type="PROSITE" id="PS00676">
    <property type="entry name" value="SIGMA54_INTERACT_2"/>
    <property type="match status" value="1"/>
</dbReference>
<dbReference type="AlphaFoldDB" id="A0A5K8AC73"/>
<dbReference type="InterPro" id="IPR002197">
    <property type="entry name" value="HTH_Fis"/>
</dbReference>
<dbReference type="CDD" id="cd00130">
    <property type="entry name" value="PAS"/>
    <property type="match status" value="1"/>
</dbReference>
<dbReference type="Pfam" id="PF25601">
    <property type="entry name" value="AAA_lid_14"/>
    <property type="match status" value="1"/>
</dbReference>
<dbReference type="Gene3D" id="1.10.8.60">
    <property type="match status" value="1"/>
</dbReference>
<dbReference type="Pfam" id="PF02954">
    <property type="entry name" value="HTH_8"/>
    <property type="match status" value="1"/>
</dbReference>
<dbReference type="EMBL" id="AP021879">
    <property type="protein sequence ID" value="BBO90262.1"/>
    <property type="molecule type" value="Genomic_DNA"/>
</dbReference>
<dbReference type="SUPFAM" id="SSF46689">
    <property type="entry name" value="Homeodomain-like"/>
    <property type="match status" value="1"/>
</dbReference>
<dbReference type="InterPro" id="IPR025944">
    <property type="entry name" value="Sigma_54_int_dom_CS"/>
</dbReference>
<dbReference type="InterPro" id="IPR003593">
    <property type="entry name" value="AAA+_ATPase"/>
</dbReference>
<dbReference type="SUPFAM" id="SSF55785">
    <property type="entry name" value="PYP-like sensor domain (PAS domain)"/>
    <property type="match status" value="1"/>
</dbReference>
<dbReference type="InterPro" id="IPR000700">
    <property type="entry name" value="PAS-assoc_C"/>
</dbReference>
<feature type="domain" description="PAC" evidence="8">
    <location>
        <begin position="85"/>
        <end position="137"/>
    </location>
</feature>
<sequence length="449" mass="50485">MKAPSIDNIFSNRKNLERILDNLKDGIIAHDIDRKIFYFNKRAEEITGYHREEVIGKDCHDAFGGPFCGSRCSFCGDQPLFLDTAEYPINIVTRKGETRRLEMTATMMRDENDRKFGVLAAFRDVTDLFELRIKAREMTGFSNIIGCDSKMVEVFRQITDVAGYDYPVHIFGETGTGKELVANAIHNESLRAGNPFVPINCGALPEGLIESELFGHVKGAFSGAIRDKKGRFELAHKGTIFLDEIAELPKLLQVKLLRFLQEGNFMKVGGEKTVSVDVRVVSATNRDLKKEVKKGRFREDLFYRLNVIPIQIPPIRERRSDIPLLVEHFLSQAPVIGGQRPVRIGKEALNILMDYNWPGNVRELQNAVQFAIVRCQGKVIHPEDLPLELKGFISEKPKRGPVRKLDAESVSAALTKTGGNKARAAKVLGVGRATLYRFLADHADEMQED</sequence>
<dbReference type="GO" id="GO:0005524">
    <property type="term" value="F:ATP binding"/>
    <property type="evidence" value="ECO:0007669"/>
    <property type="project" value="UniProtKB-KW"/>
</dbReference>
<evidence type="ECO:0000313" key="10">
    <source>
        <dbReference type="Proteomes" id="UP000422108"/>
    </source>
</evidence>
<dbReference type="SUPFAM" id="SSF52540">
    <property type="entry name" value="P-loop containing nucleoside triphosphate hydrolases"/>
    <property type="match status" value="1"/>
</dbReference>
<dbReference type="Pfam" id="PF13426">
    <property type="entry name" value="PAS_9"/>
    <property type="match status" value="1"/>
</dbReference>
<keyword evidence="1" id="KW-0547">Nucleotide-binding</keyword>
<dbReference type="InterPro" id="IPR058031">
    <property type="entry name" value="AAA_lid_NorR"/>
</dbReference>
<evidence type="ECO:0000313" key="9">
    <source>
        <dbReference type="EMBL" id="BBO90262.1"/>
    </source>
</evidence>
<evidence type="ECO:0000256" key="4">
    <source>
        <dbReference type="ARBA" id="ARBA00023125"/>
    </source>
</evidence>
<dbReference type="GO" id="GO:0006355">
    <property type="term" value="P:regulation of DNA-templated transcription"/>
    <property type="evidence" value="ECO:0007669"/>
    <property type="project" value="InterPro"/>
</dbReference>
<dbReference type="PROSITE" id="PS00688">
    <property type="entry name" value="SIGMA54_INTERACT_3"/>
    <property type="match status" value="1"/>
</dbReference>
<evidence type="ECO:0000256" key="5">
    <source>
        <dbReference type="ARBA" id="ARBA00023163"/>
    </source>
</evidence>
<keyword evidence="10" id="KW-1185">Reference proteome</keyword>
<evidence type="ECO:0000256" key="3">
    <source>
        <dbReference type="ARBA" id="ARBA00023015"/>
    </source>
</evidence>
<accession>A0A5K8AC73</accession>
<dbReference type="NCBIfam" id="TIGR00229">
    <property type="entry name" value="sensory_box"/>
    <property type="match status" value="1"/>
</dbReference>
<feature type="domain" description="PAS" evidence="7">
    <location>
        <begin position="12"/>
        <end position="57"/>
    </location>
</feature>
<dbReference type="PANTHER" id="PTHR32071">
    <property type="entry name" value="TRANSCRIPTIONAL REGULATORY PROTEIN"/>
    <property type="match status" value="1"/>
</dbReference>
<dbReference type="InterPro" id="IPR027417">
    <property type="entry name" value="P-loop_NTPase"/>
</dbReference>
<dbReference type="InterPro" id="IPR000014">
    <property type="entry name" value="PAS"/>
</dbReference>